<dbReference type="AlphaFoldDB" id="A0AAE1DGN3"/>
<reference evidence="1" key="1">
    <citation type="journal article" date="2023" name="G3 (Bethesda)">
        <title>A reference genome for the long-term kleptoplast-retaining sea slug Elysia crispata morphotype clarki.</title>
        <authorList>
            <person name="Eastman K.E."/>
            <person name="Pendleton A.L."/>
            <person name="Shaikh M.A."/>
            <person name="Suttiyut T."/>
            <person name="Ogas R."/>
            <person name="Tomko P."/>
            <person name="Gavelis G."/>
            <person name="Widhalm J.R."/>
            <person name="Wisecaver J.H."/>
        </authorList>
    </citation>
    <scope>NUCLEOTIDE SEQUENCE</scope>
    <source>
        <strain evidence="1">ECLA1</strain>
    </source>
</reference>
<organism evidence="1 2">
    <name type="scientific">Elysia crispata</name>
    <name type="common">lettuce slug</name>
    <dbReference type="NCBI Taxonomy" id="231223"/>
    <lineage>
        <taxon>Eukaryota</taxon>
        <taxon>Metazoa</taxon>
        <taxon>Spiralia</taxon>
        <taxon>Lophotrochozoa</taxon>
        <taxon>Mollusca</taxon>
        <taxon>Gastropoda</taxon>
        <taxon>Heterobranchia</taxon>
        <taxon>Euthyneura</taxon>
        <taxon>Panpulmonata</taxon>
        <taxon>Sacoglossa</taxon>
        <taxon>Placobranchoidea</taxon>
        <taxon>Plakobranchidae</taxon>
        <taxon>Elysia</taxon>
    </lineage>
</organism>
<dbReference type="Proteomes" id="UP001283361">
    <property type="component" value="Unassembled WGS sequence"/>
</dbReference>
<dbReference type="EMBL" id="JAWDGP010003976">
    <property type="protein sequence ID" value="KAK3769080.1"/>
    <property type="molecule type" value="Genomic_DNA"/>
</dbReference>
<comment type="caution">
    <text evidence="1">The sequence shown here is derived from an EMBL/GenBank/DDBJ whole genome shotgun (WGS) entry which is preliminary data.</text>
</comment>
<keyword evidence="2" id="KW-1185">Reference proteome</keyword>
<proteinExistence type="predicted"/>
<accession>A0AAE1DGN3</accession>
<sequence>MSASVGDIVRGAQGIVAVRSNLSSERRQFVKRALEMSSLVCPISNGSLMQIRLWQLPNGVERRRLGSANSSCYDGLRLILLQQPHPSPPLSSASVCPVSPHTAIQHPLLRVKQSKRSEG</sequence>
<name>A0AAE1DGN3_9GAST</name>
<evidence type="ECO:0000313" key="2">
    <source>
        <dbReference type="Proteomes" id="UP001283361"/>
    </source>
</evidence>
<evidence type="ECO:0000313" key="1">
    <source>
        <dbReference type="EMBL" id="KAK3769080.1"/>
    </source>
</evidence>
<gene>
    <name evidence="1" type="ORF">RRG08_032071</name>
</gene>
<protein>
    <submittedName>
        <fullName evidence="1">Uncharacterized protein</fullName>
    </submittedName>
</protein>